<dbReference type="AlphaFoldDB" id="D1C5Y7"/>
<accession>D1C5Y7</accession>
<organism evidence="1 2">
    <name type="scientific">Sphaerobacter thermophilus (strain ATCC 49802 / DSM 20745 / KCCM 41009 / NCIMB 13125 / S 6022)</name>
    <dbReference type="NCBI Taxonomy" id="479434"/>
    <lineage>
        <taxon>Bacteria</taxon>
        <taxon>Pseudomonadati</taxon>
        <taxon>Thermomicrobiota</taxon>
        <taxon>Thermomicrobia</taxon>
        <taxon>Sphaerobacterales</taxon>
        <taxon>Sphaerobacterineae</taxon>
        <taxon>Sphaerobacteraceae</taxon>
        <taxon>Sphaerobacter</taxon>
    </lineage>
</organism>
<gene>
    <name evidence="1" type="ordered locus">Sthe_2112</name>
</gene>
<evidence type="ECO:0000313" key="1">
    <source>
        <dbReference type="EMBL" id="ACZ39539.1"/>
    </source>
</evidence>
<dbReference type="HOGENOM" id="CLU_1069333_0_0_0"/>
<protein>
    <submittedName>
        <fullName evidence="1">Uncharacterized protein</fullName>
    </submittedName>
</protein>
<reference evidence="1 2" key="2">
    <citation type="journal article" date="2010" name="Stand. Genomic Sci.">
        <title>Complete genome sequence of Desulfohalobium retbaense type strain (HR(100)).</title>
        <authorList>
            <person name="Spring S."/>
            <person name="Nolan M."/>
            <person name="Lapidus A."/>
            <person name="Glavina Del Rio T."/>
            <person name="Copeland A."/>
            <person name="Tice H."/>
            <person name="Cheng J.F."/>
            <person name="Lucas S."/>
            <person name="Land M."/>
            <person name="Chen F."/>
            <person name="Bruce D."/>
            <person name="Goodwin L."/>
            <person name="Pitluck S."/>
            <person name="Ivanova N."/>
            <person name="Mavromatis K."/>
            <person name="Mikhailova N."/>
            <person name="Pati A."/>
            <person name="Chen A."/>
            <person name="Palaniappan K."/>
            <person name="Hauser L."/>
            <person name="Chang Y.J."/>
            <person name="Jeffries C.D."/>
            <person name="Munk C."/>
            <person name="Kiss H."/>
            <person name="Chain P."/>
            <person name="Han C."/>
            <person name="Brettin T."/>
            <person name="Detter J.C."/>
            <person name="Schuler E."/>
            <person name="Goker M."/>
            <person name="Rohde M."/>
            <person name="Bristow J."/>
            <person name="Eisen J.A."/>
            <person name="Markowitz V."/>
            <person name="Hugenholtz P."/>
            <person name="Kyrpides N.C."/>
            <person name="Klenk H.P."/>
        </authorList>
    </citation>
    <scope>NUCLEOTIDE SEQUENCE [LARGE SCALE GENOMIC DNA]</scope>
    <source>
        <strain evidence="2">ATCC 49802 / DSM 20745 / S 6022</strain>
    </source>
</reference>
<dbReference type="KEGG" id="sti:Sthe_2112"/>
<dbReference type="RefSeq" id="WP_012872585.1">
    <property type="nucleotide sequence ID" value="NC_013523.1"/>
</dbReference>
<sequence length="256" mass="29185">MSEEPGFREQSDDDEELFEEIRRFLAEQAGDEIYEDIRAAFQGARSFINRELRAMEEYSRMIRTLERLVEDEFPGTFNGALRTRVAEMLYAYGLAHYSLLQQQGAVDVEVEPPADDDEEEVNRPLVIYDLWFPQDIAIEHAEEGYYLHLSDGRIDLSLYLGTDPNDRGALVDLVDHWGYATANTPPGEYQPPGERITPVLTVELDYGGSELVDADDHVDILFLDHNGEPIVRMHARANELRAIIDELQTIGHDGEI</sequence>
<dbReference type="eggNOG" id="ENOG5030VW9">
    <property type="taxonomic scope" value="Bacteria"/>
</dbReference>
<dbReference type="EMBL" id="CP001823">
    <property type="protein sequence ID" value="ACZ39539.1"/>
    <property type="molecule type" value="Genomic_DNA"/>
</dbReference>
<reference evidence="2" key="1">
    <citation type="submission" date="2009-11" db="EMBL/GenBank/DDBJ databases">
        <title>The complete chromosome 1 of Sphaerobacter thermophilus DSM 20745.</title>
        <authorList>
            <person name="Lucas S."/>
            <person name="Copeland A."/>
            <person name="Lapidus A."/>
            <person name="Glavina del Rio T."/>
            <person name="Dalin E."/>
            <person name="Tice H."/>
            <person name="Bruce D."/>
            <person name="Goodwin L."/>
            <person name="Pitluck S."/>
            <person name="Kyrpides N."/>
            <person name="Mavromatis K."/>
            <person name="Ivanova N."/>
            <person name="Mikhailova N."/>
            <person name="LaButti K.M."/>
            <person name="Clum A."/>
            <person name="Sun H.I."/>
            <person name="Brettin T."/>
            <person name="Detter J.C."/>
            <person name="Han C."/>
            <person name="Larimer F."/>
            <person name="Land M."/>
            <person name="Hauser L."/>
            <person name="Markowitz V."/>
            <person name="Cheng J.F."/>
            <person name="Hugenholtz P."/>
            <person name="Woyke T."/>
            <person name="Wu D."/>
            <person name="Steenblock K."/>
            <person name="Schneider S."/>
            <person name="Pukall R."/>
            <person name="Goeker M."/>
            <person name="Klenk H.P."/>
            <person name="Eisen J.A."/>
        </authorList>
    </citation>
    <scope>NUCLEOTIDE SEQUENCE [LARGE SCALE GENOMIC DNA]</scope>
    <source>
        <strain evidence="2">ATCC 49802 / DSM 20745 / S 6022</strain>
    </source>
</reference>
<name>D1C5Y7_SPHTD</name>
<proteinExistence type="predicted"/>
<keyword evidence="2" id="KW-1185">Reference proteome</keyword>
<evidence type="ECO:0000313" key="2">
    <source>
        <dbReference type="Proteomes" id="UP000002027"/>
    </source>
</evidence>
<dbReference type="InParanoid" id="D1C5Y7"/>
<dbReference type="Proteomes" id="UP000002027">
    <property type="component" value="Chromosome 1"/>
</dbReference>